<organism evidence="1 2">
    <name type="scientific">Acanthamoeba castellanii (strain ATCC 30010 / Neff)</name>
    <dbReference type="NCBI Taxonomy" id="1257118"/>
    <lineage>
        <taxon>Eukaryota</taxon>
        <taxon>Amoebozoa</taxon>
        <taxon>Discosea</taxon>
        <taxon>Longamoebia</taxon>
        <taxon>Centramoebida</taxon>
        <taxon>Acanthamoebidae</taxon>
        <taxon>Acanthamoeba</taxon>
    </lineage>
</organism>
<dbReference type="AlphaFoldDB" id="L8HE19"/>
<evidence type="ECO:0000313" key="1">
    <source>
        <dbReference type="EMBL" id="ELR23784.1"/>
    </source>
</evidence>
<dbReference type="VEuPathDB" id="AmoebaDB:ACA1_025870"/>
<accession>L8HE19</accession>
<protein>
    <submittedName>
        <fullName evidence="1">Uncharacterized protein</fullName>
    </submittedName>
</protein>
<keyword evidence="2" id="KW-1185">Reference proteome</keyword>
<dbReference type="RefSeq" id="XP_004353312.1">
    <property type="nucleotide sequence ID" value="XM_004353260.1"/>
</dbReference>
<dbReference type="GeneID" id="14924778"/>
<proteinExistence type="predicted"/>
<dbReference type="Proteomes" id="UP000011083">
    <property type="component" value="Unassembled WGS sequence"/>
</dbReference>
<dbReference type="KEGG" id="acan:ACA1_025870"/>
<reference evidence="1 2" key="1">
    <citation type="journal article" date="2013" name="Genome Biol.">
        <title>Genome of Acanthamoeba castellanii highlights extensive lateral gene transfer and early evolution of tyrosine kinase signaling.</title>
        <authorList>
            <person name="Clarke M."/>
            <person name="Lohan A.J."/>
            <person name="Liu B."/>
            <person name="Lagkouvardos I."/>
            <person name="Roy S."/>
            <person name="Zafar N."/>
            <person name="Bertelli C."/>
            <person name="Schilde C."/>
            <person name="Kianianmomeni A."/>
            <person name="Burglin T.R."/>
            <person name="Frech C."/>
            <person name="Turcotte B."/>
            <person name="Kopec K.O."/>
            <person name="Synnott J.M."/>
            <person name="Choo C."/>
            <person name="Paponov I."/>
            <person name="Finkler A."/>
            <person name="Soon Heng Tan C."/>
            <person name="Hutchins A.P."/>
            <person name="Weinmeier T."/>
            <person name="Rattei T."/>
            <person name="Chu J.S."/>
            <person name="Gimenez G."/>
            <person name="Irimia M."/>
            <person name="Rigden D.J."/>
            <person name="Fitzpatrick D.A."/>
            <person name="Lorenzo-Morales J."/>
            <person name="Bateman A."/>
            <person name="Chiu C.H."/>
            <person name="Tang P."/>
            <person name="Hegemann P."/>
            <person name="Fromm H."/>
            <person name="Raoult D."/>
            <person name="Greub G."/>
            <person name="Miranda-Saavedra D."/>
            <person name="Chen N."/>
            <person name="Nash P."/>
            <person name="Ginger M.L."/>
            <person name="Horn M."/>
            <person name="Schaap P."/>
            <person name="Caler L."/>
            <person name="Loftus B."/>
        </authorList>
    </citation>
    <scope>NUCLEOTIDE SEQUENCE [LARGE SCALE GENOMIC DNA]</scope>
    <source>
        <strain evidence="1 2">Neff</strain>
    </source>
</reference>
<dbReference type="EMBL" id="KB007852">
    <property type="protein sequence ID" value="ELR23784.1"/>
    <property type="molecule type" value="Genomic_DNA"/>
</dbReference>
<gene>
    <name evidence="1" type="ORF">ACA1_025870</name>
</gene>
<evidence type="ECO:0000313" key="2">
    <source>
        <dbReference type="Proteomes" id="UP000011083"/>
    </source>
</evidence>
<name>L8HE19_ACACF</name>
<sequence length="252" mass="27770">MPGVSLTVFLQICVKEELWLRFQFLHLIEVDSDGQALSNTTFPEYGFSLSKGRLGYQQTFDFSASLGNRTVGLNYSLYSNETYVSYGNVSLLNRPGTNKWNLLLSGWTFAQPTNRLEIYVGLSVQASVQSIVGVSAGSAVANQRTTRYVVQTTHTTSTMDLADFALADVDVDRPVQHRFEAADTLVLSLPTFTDRLSYDPNIGLLLRDQGNGDECSAGSISLWILCLIAAAPSYTSATDERASGDEQYYRPD</sequence>